<gene>
    <name evidence="2" type="ORF">AB0A76_09085</name>
</gene>
<accession>A0ABV3CV01</accession>
<keyword evidence="3" id="KW-1185">Reference proteome</keyword>
<dbReference type="RefSeq" id="WP_359205697.1">
    <property type="nucleotide sequence ID" value="NZ_JBEZAM010000008.1"/>
</dbReference>
<dbReference type="EMBL" id="JBEZAM010000008">
    <property type="protein sequence ID" value="MEU7293343.1"/>
    <property type="molecule type" value="Genomic_DNA"/>
</dbReference>
<evidence type="ECO:0000256" key="1">
    <source>
        <dbReference type="SAM" id="MobiDB-lite"/>
    </source>
</evidence>
<dbReference type="Proteomes" id="UP001551210">
    <property type="component" value="Unassembled WGS sequence"/>
</dbReference>
<evidence type="ECO:0000313" key="3">
    <source>
        <dbReference type="Proteomes" id="UP001551210"/>
    </source>
</evidence>
<name>A0ABV3CV01_STREX</name>
<feature type="region of interest" description="Disordered" evidence="1">
    <location>
        <begin position="51"/>
        <end position="75"/>
    </location>
</feature>
<proteinExistence type="predicted"/>
<sequence>MPDTAPKPRFSRTAKTITVLVALVIWTALASGWTDKGCDFVPQSYGLVLTHGTPDSNEGCEDEPSGPTYTDRYYR</sequence>
<evidence type="ECO:0000313" key="2">
    <source>
        <dbReference type="EMBL" id="MEU7293343.1"/>
    </source>
</evidence>
<organism evidence="2 3">
    <name type="scientific">Streptomyces exfoliatus</name>
    <name type="common">Streptomyces hydrogenans</name>
    <dbReference type="NCBI Taxonomy" id="1905"/>
    <lineage>
        <taxon>Bacteria</taxon>
        <taxon>Bacillati</taxon>
        <taxon>Actinomycetota</taxon>
        <taxon>Actinomycetes</taxon>
        <taxon>Kitasatosporales</taxon>
        <taxon>Streptomycetaceae</taxon>
        <taxon>Streptomyces</taxon>
    </lineage>
</organism>
<evidence type="ECO:0008006" key="4">
    <source>
        <dbReference type="Google" id="ProtNLM"/>
    </source>
</evidence>
<protein>
    <recommendedName>
        <fullName evidence="4">Secreted protein</fullName>
    </recommendedName>
</protein>
<comment type="caution">
    <text evidence="2">The sequence shown here is derived from an EMBL/GenBank/DDBJ whole genome shotgun (WGS) entry which is preliminary data.</text>
</comment>
<reference evidence="2 3" key="1">
    <citation type="submission" date="2024-06" db="EMBL/GenBank/DDBJ databases">
        <title>The Natural Products Discovery Center: Release of the First 8490 Sequenced Strains for Exploring Actinobacteria Biosynthetic Diversity.</title>
        <authorList>
            <person name="Kalkreuter E."/>
            <person name="Kautsar S.A."/>
            <person name="Yang D."/>
            <person name="Bader C.D."/>
            <person name="Teijaro C.N."/>
            <person name="Fluegel L."/>
            <person name="Davis C.M."/>
            <person name="Simpson J.R."/>
            <person name="Lauterbach L."/>
            <person name="Steele A.D."/>
            <person name="Gui C."/>
            <person name="Meng S."/>
            <person name="Li G."/>
            <person name="Viehrig K."/>
            <person name="Ye F."/>
            <person name="Su P."/>
            <person name="Kiefer A.F."/>
            <person name="Nichols A."/>
            <person name="Cepeda A.J."/>
            <person name="Yan W."/>
            <person name="Fan B."/>
            <person name="Jiang Y."/>
            <person name="Adhikari A."/>
            <person name="Zheng C.-J."/>
            <person name="Schuster L."/>
            <person name="Cowan T.M."/>
            <person name="Smanski M.J."/>
            <person name="Chevrette M.G."/>
            <person name="De Carvalho L.P.S."/>
            <person name="Shen B."/>
        </authorList>
    </citation>
    <scope>NUCLEOTIDE SEQUENCE [LARGE SCALE GENOMIC DNA]</scope>
    <source>
        <strain evidence="2 3">NPDC045705</strain>
    </source>
</reference>